<evidence type="ECO:0000256" key="3">
    <source>
        <dbReference type="ARBA" id="ARBA00022989"/>
    </source>
</evidence>
<name>A0A9X2JM40_9LACO</name>
<feature type="transmembrane region" description="Helical" evidence="5">
    <location>
        <begin position="204"/>
        <end position="223"/>
    </location>
</feature>
<accession>A0A9X2JM40</accession>
<evidence type="ECO:0000256" key="1">
    <source>
        <dbReference type="ARBA" id="ARBA00004141"/>
    </source>
</evidence>
<sequence>MKVVRNYLYNAGYQILALITPLITAPYISRTLKPHGVGIYADTSAWIQWFVLIASIGISLYGNREIAYVRDSKEKMSRIFWEIQIIKMVMTIVAYFALIIFLQIYTEYTWYIWLQSLNIIAATLDISWLYMGLEDFKRTVVRNTMVKIVSLVLILTCVKTQNDIGLYIVLTAASTIFGNITLWPRLRILLTKVKLSSLRPMRHLRPSIALFVPQIATQIYLILNKNMLSVFDGSTAVGFYNNSDSLVKMVLALVTATGTVMLPHVASEFSKGNKEAIKEMLYSSFDFISFIAVAMAFGLAAVGLHGVPYFYGKGFDPVGPAIMIEAAVIVIIGWSNAVGVQYLLPTNKVNAYTTSVIIGAVVNIVLNIPLMKYWGLNGAMVSTVLSEAAVTFCQFWSVRKEINFKKLFTNLWKYIIGGVVMFIPVFKLNVSLHTSVLSIGIEVVLGVLIYLLMMIILKPTILKKANSMLAHIIKRI</sequence>
<reference evidence="6 7" key="1">
    <citation type="journal article" date="2023" name="Int. J. Syst. Evol. Microbiol.">
        <title>Ligilactobacillus ubinensis sp. nov., a novel species isolated from the wild ferment of a durian fruit (Durio zibethinus).</title>
        <authorList>
            <person name="Heng Y.C."/>
            <person name="Menon N."/>
            <person name="Chen B."/>
            <person name="Loo B.Z.L."/>
            <person name="Wong G.W.J."/>
            <person name="Lim A.C.H."/>
            <person name="Silvaraju S."/>
            <person name="Kittelmann S."/>
        </authorList>
    </citation>
    <scope>NUCLEOTIDE SEQUENCE [LARGE SCALE GENOMIC DNA]</scope>
    <source>
        <strain evidence="6 7">WILCCON 0076</strain>
    </source>
</reference>
<feature type="transmembrane region" description="Helical" evidence="5">
    <location>
        <begin position="411"/>
        <end position="430"/>
    </location>
</feature>
<evidence type="ECO:0000313" key="6">
    <source>
        <dbReference type="EMBL" id="MCP0887608.1"/>
    </source>
</evidence>
<feature type="transmembrane region" description="Helical" evidence="5">
    <location>
        <begin position="164"/>
        <end position="183"/>
    </location>
</feature>
<keyword evidence="7" id="KW-1185">Reference proteome</keyword>
<dbReference type="EMBL" id="JAIULA010000021">
    <property type="protein sequence ID" value="MCP0887608.1"/>
    <property type="molecule type" value="Genomic_DNA"/>
</dbReference>
<dbReference type="AlphaFoldDB" id="A0A9X2JM40"/>
<dbReference type="GO" id="GO:0016020">
    <property type="term" value="C:membrane"/>
    <property type="evidence" value="ECO:0007669"/>
    <property type="project" value="UniProtKB-SubCell"/>
</dbReference>
<feature type="transmembrane region" description="Helical" evidence="5">
    <location>
        <begin position="287"/>
        <end position="310"/>
    </location>
</feature>
<feature type="transmembrane region" description="Helical" evidence="5">
    <location>
        <begin position="140"/>
        <end position="158"/>
    </location>
</feature>
<feature type="transmembrane region" description="Helical" evidence="5">
    <location>
        <begin position="45"/>
        <end position="64"/>
    </location>
</feature>
<feature type="transmembrane region" description="Helical" evidence="5">
    <location>
        <begin position="85"/>
        <end position="105"/>
    </location>
</feature>
<keyword evidence="4 5" id="KW-0472">Membrane</keyword>
<feature type="transmembrane region" description="Helical" evidence="5">
    <location>
        <begin position="436"/>
        <end position="457"/>
    </location>
</feature>
<evidence type="ECO:0000256" key="2">
    <source>
        <dbReference type="ARBA" id="ARBA00022692"/>
    </source>
</evidence>
<dbReference type="RefSeq" id="WP_253361643.1">
    <property type="nucleotide sequence ID" value="NZ_JAIULA010000021.1"/>
</dbReference>
<protein>
    <submittedName>
        <fullName evidence="6">Flippase</fullName>
    </submittedName>
</protein>
<dbReference type="CDD" id="cd13128">
    <property type="entry name" value="MATE_Wzx_like"/>
    <property type="match status" value="1"/>
</dbReference>
<evidence type="ECO:0000313" key="7">
    <source>
        <dbReference type="Proteomes" id="UP001139006"/>
    </source>
</evidence>
<feature type="transmembrane region" description="Helical" evidence="5">
    <location>
        <begin position="351"/>
        <end position="370"/>
    </location>
</feature>
<gene>
    <name evidence="6" type="ORF">LB941_09720</name>
</gene>
<dbReference type="PANTHER" id="PTHR43424:SF1">
    <property type="entry name" value="LOCUS PUTATIVE PROTEIN 1-RELATED"/>
    <property type="match status" value="1"/>
</dbReference>
<evidence type="ECO:0000256" key="4">
    <source>
        <dbReference type="ARBA" id="ARBA00023136"/>
    </source>
</evidence>
<evidence type="ECO:0000256" key="5">
    <source>
        <dbReference type="SAM" id="Phobius"/>
    </source>
</evidence>
<feature type="transmembrane region" description="Helical" evidence="5">
    <location>
        <begin position="111"/>
        <end position="133"/>
    </location>
</feature>
<dbReference type="Proteomes" id="UP001139006">
    <property type="component" value="Unassembled WGS sequence"/>
</dbReference>
<dbReference type="InterPro" id="IPR002797">
    <property type="entry name" value="Polysacc_synth"/>
</dbReference>
<comment type="subcellular location">
    <subcellularLocation>
        <location evidence="1">Membrane</location>
        <topology evidence="1">Multi-pass membrane protein</topology>
    </subcellularLocation>
</comment>
<keyword evidence="3 5" id="KW-1133">Transmembrane helix</keyword>
<feature type="transmembrane region" description="Helical" evidence="5">
    <location>
        <begin position="246"/>
        <end position="266"/>
    </location>
</feature>
<organism evidence="6 7">
    <name type="scientific">Ligilactobacillus ubinensis</name>
    <dbReference type="NCBI Taxonomy" id="2876789"/>
    <lineage>
        <taxon>Bacteria</taxon>
        <taxon>Bacillati</taxon>
        <taxon>Bacillota</taxon>
        <taxon>Bacilli</taxon>
        <taxon>Lactobacillales</taxon>
        <taxon>Lactobacillaceae</taxon>
        <taxon>Ligilactobacillus</taxon>
    </lineage>
</organism>
<dbReference type="PANTHER" id="PTHR43424">
    <property type="entry name" value="LOCUS PUTATIVE PROTEIN 1-RELATED"/>
    <property type="match status" value="1"/>
</dbReference>
<feature type="transmembrane region" description="Helical" evidence="5">
    <location>
        <begin position="322"/>
        <end position="344"/>
    </location>
</feature>
<keyword evidence="2 5" id="KW-0812">Transmembrane</keyword>
<feature type="transmembrane region" description="Helical" evidence="5">
    <location>
        <begin position="7"/>
        <end position="25"/>
    </location>
</feature>
<comment type="caution">
    <text evidence="6">The sequence shown here is derived from an EMBL/GenBank/DDBJ whole genome shotgun (WGS) entry which is preliminary data.</text>
</comment>
<proteinExistence type="predicted"/>
<dbReference type="Pfam" id="PF01943">
    <property type="entry name" value="Polysacc_synt"/>
    <property type="match status" value="1"/>
</dbReference>
<feature type="transmembrane region" description="Helical" evidence="5">
    <location>
        <begin position="376"/>
        <end position="399"/>
    </location>
</feature>
<dbReference type="InterPro" id="IPR052556">
    <property type="entry name" value="PolySynth_Transporter"/>
</dbReference>